<dbReference type="EMBL" id="GBXM01011474">
    <property type="protein sequence ID" value="JAH97103.1"/>
    <property type="molecule type" value="Transcribed_RNA"/>
</dbReference>
<evidence type="ECO:0000313" key="1">
    <source>
        <dbReference type="EMBL" id="JAH97103.1"/>
    </source>
</evidence>
<reference evidence="1" key="2">
    <citation type="journal article" date="2015" name="Fish Shellfish Immunol.">
        <title>Early steps in the European eel (Anguilla anguilla)-Vibrio vulnificus interaction in the gills: Role of the RtxA13 toxin.</title>
        <authorList>
            <person name="Callol A."/>
            <person name="Pajuelo D."/>
            <person name="Ebbesson L."/>
            <person name="Teles M."/>
            <person name="MacKenzie S."/>
            <person name="Amaro C."/>
        </authorList>
    </citation>
    <scope>NUCLEOTIDE SEQUENCE</scope>
</reference>
<dbReference type="AlphaFoldDB" id="A0A0E9X5X7"/>
<sequence length="65" mass="7645">MVLCNPRLYGLYNFPRMLFVKDRAPTMIYKHLFDIYKVYVCGKSGSVCEILDLFYRVQADLCSLI</sequence>
<reference evidence="1" key="1">
    <citation type="submission" date="2014-11" db="EMBL/GenBank/DDBJ databases">
        <authorList>
            <person name="Amaro Gonzalez C."/>
        </authorList>
    </citation>
    <scope>NUCLEOTIDE SEQUENCE</scope>
</reference>
<proteinExistence type="predicted"/>
<organism evidence="1">
    <name type="scientific">Anguilla anguilla</name>
    <name type="common">European freshwater eel</name>
    <name type="synonym">Muraena anguilla</name>
    <dbReference type="NCBI Taxonomy" id="7936"/>
    <lineage>
        <taxon>Eukaryota</taxon>
        <taxon>Metazoa</taxon>
        <taxon>Chordata</taxon>
        <taxon>Craniata</taxon>
        <taxon>Vertebrata</taxon>
        <taxon>Euteleostomi</taxon>
        <taxon>Actinopterygii</taxon>
        <taxon>Neopterygii</taxon>
        <taxon>Teleostei</taxon>
        <taxon>Anguilliformes</taxon>
        <taxon>Anguillidae</taxon>
        <taxon>Anguilla</taxon>
    </lineage>
</organism>
<name>A0A0E9X5X7_ANGAN</name>
<protein>
    <submittedName>
        <fullName evidence="1">Uncharacterized protein</fullName>
    </submittedName>
</protein>
<accession>A0A0E9X5X7</accession>